<comment type="caution">
    <text evidence="2">The sequence shown here is derived from an EMBL/GenBank/DDBJ whole genome shotgun (WGS) entry which is preliminary data.</text>
</comment>
<organism evidence="2 3">
    <name type="scientific">Puccinia striiformis</name>
    <dbReference type="NCBI Taxonomy" id="27350"/>
    <lineage>
        <taxon>Eukaryota</taxon>
        <taxon>Fungi</taxon>
        <taxon>Dikarya</taxon>
        <taxon>Basidiomycota</taxon>
        <taxon>Pucciniomycotina</taxon>
        <taxon>Pucciniomycetes</taxon>
        <taxon>Pucciniales</taxon>
        <taxon>Pucciniaceae</taxon>
        <taxon>Puccinia</taxon>
    </lineage>
</organism>
<evidence type="ECO:0000313" key="2">
    <source>
        <dbReference type="EMBL" id="POV95003.1"/>
    </source>
</evidence>
<dbReference type="EMBL" id="PKSL01000372">
    <property type="protein sequence ID" value="POV95003.1"/>
    <property type="molecule type" value="Genomic_DNA"/>
</dbReference>
<proteinExistence type="predicted"/>
<feature type="region of interest" description="Disordered" evidence="1">
    <location>
        <begin position="40"/>
        <end position="65"/>
    </location>
</feature>
<protein>
    <submittedName>
        <fullName evidence="2">Uncharacterized protein</fullName>
    </submittedName>
</protein>
<reference evidence="2" key="1">
    <citation type="submission" date="2017-12" db="EMBL/GenBank/DDBJ databases">
        <title>Gene loss provides genomic basis for host adaptation in cereal stripe rust fungi.</title>
        <authorList>
            <person name="Xia C."/>
        </authorList>
    </citation>
    <scope>NUCLEOTIDE SEQUENCE [LARGE SCALE GENOMIC DNA]</scope>
    <source>
        <strain evidence="2">93-210</strain>
    </source>
</reference>
<gene>
    <name evidence="2" type="ORF">PSTT_16523</name>
</gene>
<dbReference type="Proteomes" id="UP000239156">
    <property type="component" value="Unassembled WGS sequence"/>
</dbReference>
<evidence type="ECO:0000313" key="3">
    <source>
        <dbReference type="Proteomes" id="UP000239156"/>
    </source>
</evidence>
<name>A0A2S4UCG6_9BASI</name>
<sequence length="110" mass="11117">MISNMARGGGWAGFGLTRAGHSPPRFGPGRVRVGATHRGTAQLTRPASKRVVAGHTRGGAGPGSYAFRASPAAPLPRGRCQTLAARAAFSGSSGLATQPARSPGCRSKPP</sequence>
<feature type="region of interest" description="Disordered" evidence="1">
    <location>
        <begin position="90"/>
        <end position="110"/>
    </location>
</feature>
<evidence type="ECO:0000256" key="1">
    <source>
        <dbReference type="SAM" id="MobiDB-lite"/>
    </source>
</evidence>
<feature type="region of interest" description="Disordered" evidence="1">
    <location>
        <begin position="1"/>
        <end position="27"/>
    </location>
</feature>
<dbReference type="VEuPathDB" id="FungiDB:PSTT_16523"/>
<feature type="compositionally biased region" description="Polar residues" evidence="1">
    <location>
        <begin position="90"/>
        <end position="100"/>
    </location>
</feature>
<accession>A0A2S4UCG6</accession>
<keyword evidence="3" id="KW-1185">Reference proteome</keyword>
<dbReference type="AlphaFoldDB" id="A0A2S4UCG6"/>